<dbReference type="Pfam" id="PF03062">
    <property type="entry name" value="MBOAT"/>
    <property type="match status" value="1"/>
</dbReference>
<dbReference type="GO" id="GO:0016746">
    <property type="term" value="F:acyltransferase activity"/>
    <property type="evidence" value="ECO:0007669"/>
    <property type="project" value="UniProtKB-KW"/>
</dbReference>
<dbReference type="PIRSF" id="PIRSF016636">
    <property type="entry name" value="AlgI_DltB"/>
    <property type="match status" value="1"/>
</dbReference>
<evidence type="ECO:0000313" key="15">
    <source>
        <dbReference type="EMBL" id="EFG85268.1"/>
    </source>
</evidence>
<dbReference type="HOGENOM" id="CLU_025255_1_1_5"/>
<feature type="transmembrane region" description="Helical" evidence="14">
    <location>
        <begin position="20"/>
        <end position="39"/>
    </location>
</feature>
<dbReference type="EMBL" id="ADTV01000010">
    <property type="protein sequence ID" value="EFG85268.1"/>
    <property type="molecule type" value="Genomic_DNA"/>
</dbReference>
<feature type="transmembrane region" description="Helical" evidence="14">
    <location>
        <begin position="68"/>
        <end position="84"/>
    </location>
</feature>
<evidence type="ECO:0000256" key="13">
    <source>
        <dbReference type="PIRNR" id="PIRNR016636"/>
    </source>
</evidence>
<evidence type="ECO:0000256" key="2">
    <source>
        <dbReference type="ARBA" id="ARBA00005182"/>
    </source>
</evidence>
<comment type="caution">
    <text evidence="15">The sequence shown here is derived from an EMBL/GenBank/DDBJ whole genome shotgun (WGS) entry which is preliminary data.</text>
</comment>
<dbReference type="InterPro" id="IPR004299">
    <property type="entry name" value="MBOAT_fam"/>
</dbReference>
<keyword evidence="8" id="KW-0016">Alginate biosynthesis</keyword>
<feature type="transmembrane region" description="Helical" evidence="14">
    <location>
        <begin position="341"/>
        <end position="362"/>
    </location>
</feature>
<organism evidence="15 16">
    <name type="scientific">Novacetimonas hansenii ATCC 23769</name>
    <dbReference type="NCBI Taxonomy" id="714995"/>
    <lineage>
        <taxon>Bacteria</taxon>
        <taxon>Pseudomonadati</taxon>
        <taxon>Pseudomonadota</taxon>
        <taxon>Alphaproteobacteria</taxon>
        <taxon>Acetobacterales</taxon>
        <taxon>Acetobacteraceae</taxon>
        <taxon>Novacetimonas</taxon>
    </lineage>
</organism>
<keyword evidence="6 13" id="KW-0808">Transferase</keyword>
<dbReference type="InterPro" id="IPR024194">
    <property type="entry name" value="Ac/AlaTfrase_AlgI/DltB"/>
</dbReference>
<dbReference type="GO" id="GO:0005886">
    <property type="term" value="C:plasma membrane"/>
    <property type="evidence" value="ECO:0007669"/>
    <property type="project" value="UniProtKB-SubCell"/>
</dbReference>
<evidence type="ECO:0000256" key="5">
    <source>
        <dbReference type="ARBA" id="ARBA00022475"/>
    </source>
</evidence>
<evidence type="ECO:0000256" key="12">
    <source>
        <dbReference type="ARBA" id="ARBA00031030"/>
    </source>
</evidence>
<name>D5QCH5_NOVHA</name>
<evidence type="ECO:0000256" key="10">
    <source>
        <dbReference type="ARBA" id="ARBA00023136"/>
    </source>
</evidence>
<gene>
    <name evidence="15" type="ORF">GXY_04140</name>
</gene>
<comment type="subcellular location">
    <subcellularLocation>
        <location evidence="1">Cell membrane</location>
        <topology evidence="1">Multi-pass membrane protein</topology>
    </subcellularLocation>
</comment>
<accession>D5QCH5</accession>
<keyword evidence="9 14" id="KW-1133">Transmembrane helix</keyword>
<dbReference type="Proteomes" id="UP000006468">
    <property type="component" value="Chromosome"/>
</dbReference>
<protein>
    <recommendedName>
        <fullName evidence="4">Probable alginate O-acetylase AlgI</fullName>
    </recommendedName>
    <alternativeName>
        <fullName evidence="12">Alginate biosynthesis protein AlgI</fullName>
    </alternativeName>
</protein>
<evidence type="ECO:0000256" key="6">
    <source>
        <dbReference type="ARBA" id="ARBA00022679"/>
    </source>
</evidence>
<dbReference type="InterPro" id="IPR051085">
    <property type="entry name" value="MB_O-acyltransferase"/>
</dbReference>
<evidence type="ECO:0000256" key="7">
    <source>
        <dbReference type="ARBA" id="ARBA00022692"/>
    </source>
</evidence>
<dbReference type="RefSeq" id="WP_003617946.1">
    <property type="nucleotide sequence ID" value="NZ_CM000920.1"/>
</dbReference>
<feature type="transmembrane region" description="Helical" evidence="14">
    <location>
        <begin position="368"/>
        <end position="390"/>
    </location>
</feature>
<keyword evidence="10 13" id="KW-0472">Membrane</keyword>
<evidence type="ECO:0000256" key="8">
    <source>
        <dbReference type="ARBA" id="ARBA00022841"/>
    </source>
</evidence>
<feature type="transmembrane region" description="Helical" evidence="14">
    <location>
        <begin position="444"/>
        <end position="463"/>
    </location>
</feature>
<proteinExistence type="inferred from homology"/>
<comment type="pathway">
    <text evidence="2">Glycan biosynthesis; alginate biosynthesis.</text>
</comment>
<evidence type="ECO:0000256" key="14">
    <source>
        <dbReference type="SAM" id="Phobius"/>
    </source>
</evidence>
<evidence type="ECO:0000256" key="3">
    <source>
        <dbReference type="ARBA" id="ARBA00010323"/>
    </source>
</evidence>
<reference evidence="15 16" key="1">
    <citation type="journal article" date="2010" name="J. Bacteriol.">
        <title>Genome sequence of a cellulose-producing bacterium, Gluconacetobacter hansenii ATCC 23769.</title>
        <authorList>
            <person name="Iyer P.R."/>
            <person name="Geib S.M."/>
            <person name="Catchmark J."/>
            <person name="Kao T.H."/>
            <person name="Tien M."/>
        </authorList>
    </citation>
    <scope>NUCLEOTIDE SEQUENCE [LARGE SCALE GENOMIC DNA]</scope>
    <source>
        <strain evidence="15 16">ATCC 23769</strain>
    </source>
</reference>
<feature type="transmembrane region" description="Helical" evidence="14">
    <location>
        <begin position="91"/>
        <end position="110"/>
    </location>
</feature>
<evidence type="ECO:0000256" key="1">
    <source>
        <dbReference type="ARBA" id="ARBA00004651"/>
    </source>
</evidence>
<keyword evidence="11 13" id="KW-0012">Acyltransferase</keyword>
<evidence type="ECO:0000313" key="16">
    <source>
        <dbReference type="Proteomes" id="UP000006468"/>
    </source>
</evidence>
<keyword evidence="7 14" id="KW-0812">Transmembrane</keyword>
<dbReference type="PIRSF" id="PIRSF500217">
    <property type="entry name" value="AlgI"/>
    <property type="match status" value="1"/>
</dbReference>
<keyword evidence="5 13" id="KW-1003">Cell membrane</keyword>
<dbReference type="PANTHER" id="PTHR13285">
    <property type="entry name" value="ACYLTRANSFERASE"/>
    <property type="match status" value="1"/>
</dbReference>
<dbReference type="PANTHER" id="PTHR13285:SF23">
    <property type="entry name" value="TEICHOIC ACID D-ALANYLTRANSFERASE"/>
    <property type="match status" value="1"/>
</dbReference>
<dbReference type="InterPro" id="IPR028362">
    <property type="entry name" value="AlgI"/>
</dbReference>
<evidence type="ECO:0000256" key="4">
    <source>
        <dbReference type="ARBA" id="ARBA00016084"/>
    </source>
</evidence>
<evidence type="ECO:0000256" key="9">
    <source>
        <dbReference type="ARBA" id="ARBA00022989"/>
    </source>
</evidence>
<feature type="transmembrane region" description="Helical" evidence="14">
    <location>
        <begin position="411"/>
        <end position="432"/>
    </location>
</feature>
<sequence length="475" mass="52238">MVEWPCGGAGAGGAAGLMLFSTQGFLLLFLPVVLMLYYLCAPMRRVRQGVMIAASVVFYGLWDWRFVPFLVGMTLLNWGLACLWGRTRDRAWLLGGIVFNLCVLVFFKDANWLAGVLAAARGQVHNPWDIVLPLGLSFFVFQKISYLVDLMRGRAPVYGVVDFLEFVTFFPQLIAGPIVRHNEIVPQFAQSPRNGAMWENLSRGAMLLLIGLAKKAGLADTLAGLCDPVFALVAQGHMPTPGQAWLAALAYTLQIYFDFSGYSDMAIGMALMFGLRLPFNFDAPYRSVSIRDFWRRWHMTLSRFLRDYLYIPMGGNRCGAVRQGCNLGATMLLAGAWHGAGWTYLVWGGLHGGALAVAHWWGRRGNRMPALAGWALTMLFIMLSWVIFRAPDMGAARMMLLAMAGGGRDHAATGHHGVVLVMALAVALVGPSSQRAILRDMPPAPWIAVAGGIAFVLLILLIGGRIPDPFIYFQF</sequence>
<dbReference type="AlphaFoldDB" id="D5QCH5"/>
<dbReference type="GO" id="GO:0042121">
    <property type="term" value="P:alginic acid biosynthetic process"/>
    <property type="evidence" value="ECO:0007669"/>
    <property type="project" value="UniProtKB-KW"/>
</dbReference>
<evidence type="ECO:0000256" key="11">
    <source>
        <dbReference type="ARBA" id="ARBA00023315"/>
    </source>
</evidence>
<comment type="similarity">
    <text evidence="3 13">Belongs to the membrane-bound acyltransferase family.</text>
</comment>